<accession>A0A2N9L385</accession>
<name>A0A2N9L385_9BACT</name>
<dbReference type="AlphaFoldDB" id="A0A2N9L385"/>
<proteinExistence type="predicted"/>
<sequence>MNARTSAAKATTGKQRFNIIEISSTSDVAWNDRTISAGR</sequence>
<dbReference type="EMBL" id="OKRB01000013">
    <property type="protein sequence ID" value="SPE17772.1"/>
    <property type="molecule type" value="Genomic_DNA"/>
</dbReference>
<gene>
    <name evidence="1" type="ORF">SBA5_110132</name>
</gene>
<dbReference type="Proteomes" id="UP000239735">
    <property type="component" value="Unassembled WGS sequence"/>
</dbReference>
<evidence type="ECO:0000313" key="1">
    <source>
        <dbReference type="EMBL" id="SPE17772.1"/>
    </source>
</evidence>
<protein>
    <submittedName>
        <fullName evidence="1">Uncharacterized protein</fullName>
    </submittedName>
</protein>
<organism evidence="1 2">
    <name type="scientific">Candidatus Sulfuritelmatomonas gaucii</name>
    <dbReference type="NCBI Taxonomy" id="2043161"/>
    <lineage>
        <taxon>Bacteria</taxon>
        <taxon>Pseudomonadati</taxon>
        <taxon>Acidobacteriota</taxon>
        <taxon>Terriglobia</taxon>
        <taxon>Terriglobales</taxon>
        <taxon>Acidobacteriaceae</taxon>
        <taxon>Candidatus Sulfuritelmatomonas</taxon>
    </lineage>
</organism>
<evidence type="ECO:0000313" key="2">
    <source>
        <dbReference type="Proteomes" id="UP000239735"/>
    </source>
</evidence>
<reference evidence="2" key="1">
    <citation type="submission" date="2018-02" db="EMBL/GenBank/DDBJ databases">
        <authorList>
            <person name="Hausmann B."/>
        </authorList>
    </citation>
    <scope>NUCLEOTIDE SEQUENCE [LARGE SCALE GENOMIC DNA]</scope>
    <source>
        <strain evidence="2">Peat soil MAG SbA5</strain>
    </source>
</reference>